<keyword evidence="2" id="KW-1185">Reference proteome</keyword>
<dbReference type="AlphaFoldDB" id="A0A0U2XN37"/>
<dbReference type="CDD" id="cd07064">
    <property type="entry name" value="AlkD_like_1"/>
    <property type="match status" value="1"/>
</dbReference>
<dbReference type="RefSeq" id="WP_058381206.1">
    <property type="nucleotide sequence ID" value="NZ_CP013659.2"/>
</dbReference>
<dbReference type="InterPro" id="IPR014825">
    <property type="entry name" value="DNA_alkylation"/>
</dbReference>
<gene>
    <name evidence="1" type="ORF">AUC31_04255</name>
</gene>
<accession>A0A0U2XN37</accession>
<dbReference type="KEGG" id="prt:AUC31_04255"/>
<sequence length="225" mass="26026">MKKPWDTDALISRFEDNRNPELAVSMAAYMKHNFPFLGIQKPLRTALMKEQLSTYLLPEKAQLKSIVQALYALPEREFHYAAIELLEQAKKELTPDDLPFLRSLVESNSWWDTVDAIAPKLAGHIVLLDRTITAPLLVEWAHAENLWTQRAAILHQLKFKQRTDTEMLGSIIELHAESREFFIQKSIGWALREYAKTDPMWVLDFVSAHALQPLSKREALKHIKK</sequence>
<evidence type="ECO:0000313" key="1">
    <source>
        <dbReference type="EMBL" id="ALS74499.1"/>
    </source>
</evidence>
<reference evidence="1" key="1">
    <citation type="submission" date="2016-01" db="EMBL/GenBank/DDBJ databases">
        <title>Complete genome of Planococcus rifietoensis type strain M8.</title>
        <authorList>
            <person name="See-Too W.S."/>
        </authorList>
    </citation>
    <scope>NUCLEOTIDE SEQUENCE [LARGE SCALE GENOMIC DNA]</scope>
    <source>
        <strain evidence="1">M8</strain>
    </source>
</reference>
<dbReference type="InterPro" id="IPR016024">
    <property type="entry name" value="ARM-type_fold"/>
</dbReference>
<organism evidence="1 2">
    <name type="scientific">Planococcus rifietoensis</name>
    <dbReference type="NCBI Taxonomy" id="200991"/>
    <lineage>
        <taxon>Bacteria</taxon>
        <taxon>Bacillati</taxon>
        <taxon>Bacillota</taxon>
        <taxon>Bacilli</taxon>
        <taxon>Bacillales</taxon>
        <taxon>Caryophanaceae</taxon>
        <taxon>Planococcus</taxon>
    </lineage>
</organism>
<name>A0A0U2XN37_9BACL</name>
<dbReference type="OrthoDB" id="9775346at2"/>
<dbReference type="Gene3D" id="1.25.40.290">
    <property type="entry name" value="ARM repeat domains"/>
    <property type="match status" value="1"/>
</dbReference>
<dbReference type="STRING" id="200991.AUC31_04255"/>
<dbReference type="SUPFAM" id="SSF48371">
    <property type="entry name" value="ARM repeat"/>
    <property type="match status" value="1"/>
</dbReference>
<dbReference type="PANTHER" id="PTHR34070:SF1">
    <property type="entry name" value="DNA ALKYLATION REPAIR PROTEIN"/>
    <property type="match status" value="1"/>
</dbReference>
<dbReference type="Pfam" id="PF08713">
    <property type="entry name" value="DNA_alkylation"/>
    <property type="match status" value="1"/>
</dbReference>
<evidence type="ECO:0000313" key="2">
    <source>
        <dbReference type="Proteomes" id="UP000067683"/>
    </source>
</evidence>
<dbReference type="PANTHER" id="PTHR34070">
    <property type="entry name" value="ARMADILLO-TYPE FOLD"/>
    <property type="match status" value="1"/>
</dbReference>
<dbReference type="EMBL" id="CP013659">
    <property type="protein sequence ID" value="ALS74499.1"/>
    <property type="molecule type" value="Genomic_DNA"/>
</dbReference>
<protein>
    <submittedName>
        <fullName evidence="1">DNA alkylation repair protein</fullName>
    </submittedName>
</protein>
<dbReference type="Gene3D" id="1.20.1660.10">
    <property type="entry name" value="Hypothetical protein (EF3068)"/>
    <property type="match status" value="1"/>
</dbReference>
<dbReference type="Proteomes" id="UP000067683">
    <property type="component" value="Chromosome"/>
</dbReference>
<proteinExistence type="predicted"/>